<protein>
    <submittedName>
        <fullName evidence="2">Putative membrane protein</fullName>
    </submittedName>
</protein>
<feature type="transmembrane region" description="Helical" evidence="1">
    <location>
        <begin position="12"/>
        <end position="30"/>
    </location>
</feature>
<keyword evidence="3" id="KW-1185">Reference proteome</keyword>
<organism evidence="2 3">
    <name type="scientific">Ureibacillus thermosphaericus</name>
    <dbReference type="NCBI Taxonomy" id="51173"/>
    <lineage>
        <taxon>Bacteria</taxon>
        <taxon>Bacillati</taxon>
        <taxon>Bacillota</taxon>
        <taxon>Bacilli</taxon>
        <taxon>Bacillales</taxon>
        <taxon>Caryophanaceae</taxon>
        <taxon>Ureibacillus</taxon>
    </lineage>
</organism>
<name>A0A840PTQ6_URETH</name>
<feature type="transmembrane region" description="Helical" evidence="1">
    <location>
        <begin position="36"/>
        <end position="54"/>
    </location>
</feature>
<evidence type="ECO:0000256" key="1">
    <source>
        <dbReference type="SAM" id="Phobius"/>
    </source>
</evidence>
<evidence type="ECO:0000313" key="3">
    <source>
        <dbReference type="Proteomes" id="UP000557217"/>
    </source>
</evidence>
<dbReference type="Proteomes" id="UP000557217">
    <property type="component" value="Unassembled WGS sequence"/>
</dbReference>
<keyword evidence="1" id="KW-0812">Transmembrane</keyword>
<reference evidence="2 3" key="1">
    <citation type="submission" date="2020-08" db="EMBL/GenBank/DDBJ databases">
        <title>Genomic Encyclopedia of Type Strains, Phase IV (KMG-IV): sequencing the most valuable type-strain genomes for metagenomic binning, comparative biology and taxonomic classification.</title>
        <authorList>
            <person name="Goeker M."/>
        </authorList>
    </citation>
    <scope>NUCLEOTIDE SEQUENCE [LARGE SCALE GENOMIC DNA]</scope>
    <source>
        <strain evidence="2 3">DSM 10633</strain>
    </source>
</reference>
<dbReference type="EMBL" id="JACHGZ010000003">
    <property type="protein sequence ID" value="MBB5148132.1"/>
    <property type="molecule type" value="Genomic_DNA"/>
</dbReference>
<keyword evidence="1" id="KW-1133">Transmembrane helix</keyword>
<comment type="caution">
    <text evidence="2">The sequence shown here is derived from an EMBL/GenBank/DDBJ whole genome shotgun (WGS) entry which is preliminary data.</text>
</comment>
<gene>
    <name evidence="2" type="ORF">HNR36_000515</name>
</gene>
<evidence type="ECO:0000313" key="2">
    <source>
        <dbReference type="EMBL" id="MBB5148132.1"/>
    </source>
</evidence>
<dbReference type="RefSeq" id="WP_016837048.1">
    <property type="nucleotide sequence ID" value="NZ_AP018335.1"/>
</dbReference>
<proteinExistence type="predicted"/>
<dbReference type="AlphaFoldDB" id="A0A840PTQ6"/>
<keyword evidence="1" id="KW-0472">Membrane</keyword>
<sequence length="67" mass="7632">MIFQIMGIGNAIGFIMFFFIYLLSMILGFFKHSAFFALAIIGFGGAVYYVVRIVSNILKEIKKRNTE</sequence>
<accession>A0A840PTQ6</accession>